<organism evidence="2 3">
    <name type="scientific">Sulfuricaulis limicola</name>
    <dbReference type="NCBI Taxonomy" id="1620215"/>
    <lineage>
        <taxon>Bacteria</taxon>
        <taxon>Pseudomonadati</taxon>
        <taxon>Pseudomonadota</taxon>
        <taxon>Gammaproteobacteria</taxon>
        <taxon>Acidiferrobacterales</taxon>
        <taxon>Acidiferrobacteraceae</taxon>
        <taxon>Sulfuricaulis</taxon>
    </lineage>
</organism>
<name>A0A1B4XJB8_9GAMM</name>
<proteinExistence type="predicted"/>
<evidence type="ECO:0000313" key="3">
    <source>
        <dbReference type="Proteomes" id="UP000243180"/>
    </source>
</evidence>
<dbReference type="Proteomes" id="UP000243180">
    <property type="component" value="Chromosome"/>
</dbReference>
<reference evidence="2 3" key="1">
    <citation type="submission" date="2015-05" db="EMBL/GenBank/DDBJ databases">
        <title>Complete genome sequence of a sulfur-oxidizing gammaproteobacterium strain HA5.</title>
        <authorList>
            <person name="Miura A."/>
            <person name="Kojima H."/>
            <person name="Fukui M."/>
        </authorList>
    </citation>
    <scope>NUCLEOTIDE SEQUENCE [LARGE SCALE GENOMIC DNA]</scope>
    <source>
        <strain evidence="2 3">HA5</strain>
    </source>
</reference>
<dbReference type="InParanoid" id="A0A1B4XJB8"/>
<evidence type="ECO:0000256" key="1">
    <source>
        <dbReference type="SAM" id="SignalP"/>
    </source>
</evidence>
<keyword evidence="3" id="KW-1185">Reference proteome</keyword>
<dbReference type="AlphaFoldDB" id="A0A1B4XJB8"/>
<evidence type="ECO:0008006" key="4">
    <source>
        <dbReference type="Google" id="ProtNLM"/>
    </source>
</evidence>
<feature type="chain" id="PRO_5008572484" description="PepSY domain-containing protein" evidence="1">
    <location>
        <begin position="26"/>
        <end position="98"/>
    </location>
</feature>
<sequence length="98" mass="10918">MRRAKLVACLLAGLLAWSAMVPAEARHDGHSPRHESPGRDRLSLDEAVVNVRRDTGGRVLSAQQHEQRRGTSYRIKVLLPNASVRSFDVEAQDRPPAR</sequence>
<dbReference type="EMBL" id="AP014879">
    <property type="protein sequence ID" value="BAV34903.1"/>
    <property type="molecule type" value="Genomic_DNA"/>
</dbReference>
<evidence type="ECO:0000313" key="2">
    <source>
        <dbReference type="EMBL" id="BAV34903.1"/>
    </source>
</evidence>
<accession>A0A1B4XJB8</accession>
<protein>
    <recommendedName>
        <fullName evidence="4">PepSY domain-containing protein</fullName>
    </recommendedName>
</protein>
<feature type="signal peptide" evidence="1">
    <location>
        <begin position="1"/>
        <end position="25"/>
    </location>
</feature>
<dbReference type="KEGG" id="slim:SCL_2626"/>
<gene>
    <name evidence="2" type="ORF">SCL_2626</name>
</gene>
<keyword evidence="1" id="KW-0732">Signal</keyword>